<dbReference type="Gene3D" id="1.20.1250.20">
    <property type="entry name" value="MFS general substrate transporter like domains"/>
    <property type="match status" value="1"/>
</dbReference>
<dbReference type="Proteomes" id="UP000538566">
    <property type="component" value="Unassembled WGS sequence"/>
</dbReference>
<comment type="caution">
    <text evidence="9">The sequence shown here is derived from an EMBL/GenBank/DDBJ whole genome shotgun (WGS) entry which is preliminary data.</text>
</comment>
<evidence type="ECO:0000256" key="2">
    <source>
        <dbReference type="ARBA" id="ARBA00022448"/>
    </source>
</evidence>
<gene>
    <name evidence="9" type="ORF">GGR37_003822</name>
</gene>
<feature type="transmembrane region" description="Helical" evidence="7">
    <location>
        <begin position="194"/>
        <end position="213"/>
    </location>
</feature>
<dbReference type="GO" id="GO:0022857">
    <property type="term" value="F:transmembrane transporter activity"/>
    <property type="evidence" value="ECO:0007669"/>
    <property type="project" value="InterPro"/>
</dbReference>
<evidence type="ECO:0000256" key="4">
    <source>
        <dbReference type="ARBA" id="ARBA00022692"/>
    </source>
</evidence>
<dbReference type="SUPFAM" id="SSF103473">
    <property type="entry name" value="MFS general substrate transporter"/>
    <property type="match status" value="1"/>
</dbReference>
<dbReference type="RefSeq" id="WP_144907157.1">
    <property type="nucleotide sequence ID" value="NZ_JACHOA010000009.1"/>
</dbReference>
<feature type="transmembrane region" description="Helical" evidence="7">
    <location>
        <begin position="74"/>
        <end position="94"/>
    </location>
</feature>
<protein>
    <submittedName>
        <fullName evidence="9">MFS family permease</fullName>
    </submittedName>
</protein>
<keyword evidence="2" id="KW-0813">Transport</keyword>
<sequence length="438" mass="46084">MARRVTASSSSDTGTAIAPTSPLAIPDYRRFWIARFFSVLATSGMVVILGYQLYDVARGQYGMSIATAAFQLGLLGLAQFLPLFVLTPVAGVVADRFDRRNVAGLSTCIDLTIALTLASCTYLDLLTLPLLFGLGALHGTARVFIGPALSSIAPNVVPAELMPKAVAINSMAWQTGSVVGPALAGLLFAGHASLPYWTATVLLALSALCIFGIRRLPPPEGNRDAHPVRQIREGLSFVWNDRFLLGCVTLDLFAVLLGGATALLPVFARDILFLDGKPVGADGLGLLRAMPSLGAVLVGLVLAKRPITHNVGNKMLLGVVVYGLFTIGFGLSTNYYLSLLMLMGVGAGDMVSVFIRNTLVQLHTPDDVRGRVSSISGLAISASNELGEMQSGVAAALIGAVGAVLFGGISAIVVTGAWFFLFPELKNARTFAARYRSS</sequence>
<dbReference type="PROSITE" id="PS50850">
    <property type="entry name" value="MFS"/>
    <property type="match status" value="1"/>
</dbReference>
<dbReference type="GO" id="GO:0005886">
    <property type="term" value="C:plasma membrane"/>
    <property type="evidence" value="ECO:0007669"/>
    <property type="project" value="UniProtKB-SubCell"/>
</dbReference>
<dbReference type="AlphaFoldDB" id="A0A7W7EVZ1"/>
<dbReference type="InterPro" id="IPR010290">
    <property type="entry name" value="TM_effector"/>
</dbReference>
<accession>A0A7W7EVZ1</accession>
<evidence type="ECO:0000259" key="8">
    <source>
        <dbReference type="PROSITE" id="PS50850"/>
    </source>
</evidence>
<comment type="subcellular location">
    <subcellularLocation>
        <location evidence="1">Cell membrane</location>
        <topology evidence="1">Multi-pass membrane protein</topology>
    </subcellularLocation>
</comment>
<dbReference type="Pfam" id="PF05977">
    <property type="entry name" value="MFS_3"/>
    <property type="match status" value="1"/>
</dbReference>
<evidence type="ECO:0000256" key="1">
    <source>
        <dbReference type="ARBA" id="ARBA00004651"/>
    </source>
</evidence>
<feature type="transmembrane region" description="Helical" evidence="7">
    <location>
        <begin position="32"/>
        <end position="54"/>
    </location>
</feature>
<evidence type="ECO:0000256" key="3">
    <source>
        <dbReference type="ARBA" id="ARBA00022475"/>
    </source>
</evidence>
<evidence type="ECO:0000256" key="6">
    <source>
        <dbReference type="ARBA" id="ARBA00023136"/>
    </source>
</evidence>
<dbReference type="PANTHER" id="PTHR23513:SF9">
    <property type="entry name" value="ENTEROBACTIN EXPORTER ENTS"/>
    <property type="match status" value="1"/>
</dbReference>
<proteinExistence type="predicted"/>
<dbReference type="InterPro" id="IPR036259">
    <property type="entry name" value="MFS_trans_sf"/>
</dbReference>
<feature type="transmembrane region" description="Helical" evidence="7">
    <location>
        <begin position="284"/>
        <end position="303"/>
    </location>
</feature>
<dbReference type="PANTHER" id="PTHR23513">
    <property type="entry name" value="INTEGRAL MEMBRANE EFFLUX PROTEIN-RELATED"/>
    <property type="match status" value="1"/>
</dbReference>
<organism evidence="9 10">
    <name type="scientific">Novosphingobium taihuense</name>
    <dbReference type="NCBI Taxonomy" id="260085"/>
    <lineage>
        <taxon>Bacteria</taxon>
        <taxon>Pseudomonadati</taxon>
        <taxon>Pseudomonadota</taxon>
        <taxon>Alphaproteobacteria</taxon>
        <taxon>Sphingomonadales</taxon>
        <taxon>Sphingomonadaceae</taxon>
        <taxon>Novosphingobium</taxon>
    </lineage>
</organism>
<keyword evidence="10" id="KW-1185">Reference proteome</keyword>
<feature type="transmembrane region" description="Helical" evidence="7">
    <location>
        <begin position="315"/>
        <end position="337"/>
    </location>
</feature>
<evidence type="ECO:0000313" key="10">
    <source>
        <dbReference type="Proteomes" id="UP000538566"/>
    </source>
</evidence>
<feature type="transmembrane region" description="Helical" evidence="7">
    <location>
        <begin position="243"/>
        <end position="264"/>
    </location>
</feature>
<dbReference type="InterPro" id="IPR020846">
    <property type="entry name" value="MFS_dom"/>
</dbReference>
<keyword evidence="5 7" id="KW-1133">Transmembrane helix</keyword>
<keyword evidence="4 7" id="KW-0812">Transmembrane</keyword>
<evidence type="ECO:0000313" key="9">
    <source>
        <dbReference type="EMBL" id="MBB4615526.1"/>
    </source>
</evidence>
<keyword evidence="3" id="KW-1003">Cell membrane</keyword>
<evidence type="ECO:0000256" key="5">
    <source>
        <dbReference type="ARBA" id="ARBA00022989"/>
    </source>
</evidence>
<dbReference type="OrthoDB" id="7283966at2"/>
<reference evidence="9 10" key="1">
    <citation type="submission" date="2020-08" db="EMBL/GenBank/DDBJ databases">
        <title>Genomic Encyclopedia of Type Strains, Phase IV (KMG-IV): sequencing the most valuable type-strain genomes for metagenomic binning, comparative biology and taxonomic classification.</title>
        <authorList>
            <person name="Goeker M."/>
        </authorList>
    </citation>
    <scope>NUCLEOTIDE SEQUENCE [LARGE SCALE GENOMIC DNA]</scope>
    <source>
        <strain evidence="9 10">DSM 17507</strain>
    </source>
</reference>
<dbReference type="CDD" id="cd06173">
    <property type="entry name" value="MFS_MefA_like"/>
    <property type="match status" value="1"/>
</dbReference>
<evidence type="ECO:0000256" key="7">
    <source>
        <dbReference type="SAM" id="Phobius"/>
    </source>
</evidence>
<feature type="domain" description="Major facilitator superfamily (MFS) profile" evidence="8">
    <location>
        <begin position="36"/>
        <end position="426"/>
    </location>
</feature>
<name>A0A7W7EVZ1_9SPHN</name>
<feature type="transmembrane region" description="Helical" evidence="7">
    <location>
        <begin position="393"/>
        <end position="421"/>
    </location>
</feature>
<dbReference type="EMBL" id="JACHOA010000009">
    <property type="protein sequence ID" value="MBB4615526.1"/>
    <property type="molecule type" value="Genomic_DNA"/>
</dbReference>
<keyword evidence="6 7" id="KW-0472">Membrane</keyword>